<dbReference type="RefSeq" id="WP_076510615.1">
    <property type="nucleotide sequence ID" value="NZ_FTNY01000010.1"/>
</dbReference>
<reference evidence="3" key="1">
    <citation type="submission" date="2017-01" db="EMBL/GenBank/DDBJ databases">
        <authorList>
            <person name="Varghese N."/>
            <person name="Submissions S."/>
        </authorList>
    </citation>
    <scope>NUCLEOTIDE SEQUENCE [LARGE SCALE GENOMIC DNA]</scope>
    <source>
        <strain evidence="3">DSM 17126</strain>
    </source>
</reference>
<accession>A0A1N7KEM3</accession>
<dbReference type="SUPFAM" id="SSF52540">
    <property type="entry name" value="P-loop containing nucleoside triphosphate hydrolases"/>
    <property type="match status" value="1"/>
</dbReference>
<dbReference type="PANTHER" id="PTHR32182:SF23">
    <property type="entry name" value="ATP BINDING PROTEIN"/>
    <property type="match status" value="1"/>
</dbReference>
<keyword evidence="3" id="KW-1185">Reference proteome</keyword>
<dbReference type="OrthoDB" id="997844at2"/>
<name>A0A1N7KEM3_9FLAO</name>
<evidence type="ECO:0000256" key="1">
    <source>
        <dbReference type="SAM" id="Coils"/>
    </source>
</evidence>
<dbReference type="GO" id="GO:0016887">
    <property type="term" value="F:ATP hydrolysis activity"/>
    <property type="evidence" value="ECO:0007669"/>
    <property type="project" value="InterPro"/>
</dbReference>
<dbReference type="InterPro" id="IPR027417">
    <property type="entry name" value="P-loop_NTPase"/>
</dbReference>
<dbReference type="Proteomes" id="UP000186373">
    <property type="component" value="Unassembled WGS sequence"/>
</dbReference>
<evidence type="ECO:0000313" key="2">
    <source>
        <dbReference type="EMBL" id="SIS60015.1"/>
    </source>
</evidence>
<evidence type="ECO:0000313" key="3">
    <source>
        <dbReference type="Proteomes" id="UP000186373"/>
    </source>
</evidence>
<dbReference type="Gene3D" id="3.40.50.300">
    <property type="entry name" value="P-loop containing nucleotide triphosphate hydrolases"/>
    <property type="match status" value="1"/>
</dbReference>
<dbReference type="PANTHER" id="PTHR32182">
    <property type="entry name" value="DNA REPLICATION AND REPAIR PROTEIN RECF"/>
    <property type="match status" value="1"/>
</dbReference>
<dbReference type="GO" id="GO:0005524">
    <property type="term" value="F:ATP binding"/>
    <property type="evidence" value="ECO:0007669"/>
    <property type="project" value="InterPro"/>
</dbReference>
<protein>
    <submittedName>
        <fullName evidence="2">AAA ATPase domain-containing protein</fullName>
    </submittedName>
</protein>
<dbReference type="AlphaFoldDB" id="A0A1N7KEM3"/>
<dbReference type="EMBL" id="FTNY01000010">
    <property type="protein sequence ID" value="SIS60015.1"/>
    <property type="molecule type" value="Genomic_DNA"/>
</dbReference>
<proteinExistence type="predicted"/>
<feature type="coiled-coil region" evidence="1">
    <location>
        <begin position="553"/>
        <end position="583"/>
    </location>
</feature>
<sequence>MIQKIRFNAANFPFLFKDEEAEIELNLGSVKGSFWGENISMVSAIVGKNGTGKTSILRSIKDSYIDIVNDLGEEVSNSTFLKIYYSSNLSYENDQFEDNTVINLSQYSRLKRELRGDEVGVTEMLEIHNSEFYLDLIQLKKNEELNSLLLDLGLPYIEKYEISLLKLKEDDWNISMDLRPYFDKLDQKKDEERVEREQRKIDELGLTGEEINHNEEYNETSYRIRLELEVINAVILKVKRILERTGNKYLQEGFIDEQISELENITSYKEAFYWIIEKTYFKLSSSSNPLFLPFKEIKEFTDVLLSIVEEQQNFSNWTKFSVNSDVTYNFIIKYQNFIRAFKSSFTYDDYPILRLSTDILLSNGERSMYELFSQMYKLAIAISNGEFNFENEFETYLILLDEADLSFHPTWKKRYISLLIKILPVIFKGKKIQIIFTTHDPLALSDVPKQNVIFLDKNDEGQTIISEQNIETFGANVHELLADSFFISDGLMGDFAKEKIQDLVSFLTFDTELPVGLNNQQPIESWDENSALQLIEIIGEPVIQERLQSLFDIKFNISEKEDLESKINELQQKLKELNEKNSDR</sequence>
<keyword evidence="1" id="KW-0175">Coiled coil</keyword>
<dbReference type="GO" id="GO:0006302">
    <property type="term" value="P:double-strand break repair"/>
    <property type="evidence" value="ECO:0007669"/>
    <property type="project" value="TreeGrafter"/>
</dbReference>
<dbReference type="GO" id="GO:0000731">
    <property type="term" value="P:DNA synthesis involved in DNA repair"/>
    <property type="evidence" value="ECO:0007669"/>
    <property type="project" value="TreeGrafter"/>
</dbReference>
<gene>
    <name evidence="2" type="ORF">SAMN05421639_1105</name>
</gene>
<organism evidence="2 3">
    <name type="scientific">Chryseobacterium shigense</name>
    <dbReference type="NCBI Taxonomy" id="297244"/>
    <lineage>
        <taxon>Bacteria</taxon>
        <taxon>Pseudomonadati</taxon>
        <taxon>Bacteroidota</taxon>
        <taxon>Flavobacteriia</taxon>
        <taxon>Flavobacteriales</taxon>
        <taxon>Weeksellaceae</taxon>
        <taxon>Chryseobacterium group</taxon>
        <taxon>Chryseobacterium</taxon>
    </lineage>
</organism>